<dbReference type="InterPro" id="IPR017943">
    <property type="entry name" value="Bactericidal_perm-incr_a/b_dom"/>
</dbReference>
<dbReference type="InterPro" id="IPR008271">
    <property type="entry name" value="Ser/Thr_kinase_AS"/>
</dbReference>
<feature type="compositionally biased region" description="Basic and acidic residues" evidence="14">
    <location>
        <begin position="1463"/>
        <end position="1480"/>
    </location>
</feature>
<evidence type="ECO:0000256" key="7">
    <source>
        <dbReference type="ARBA" id="ARBA00022777"/>
    </source>
</evidence>
<protein>
    <recommendedName>
        <fullName evidence="2">non-specific serine/threonine protein kinase</fullName>
        <ecNumber evidence="2">2.7.11.1</ecNumber>
    </recommendedName>
</protein>
<keyword evidence="17" id="KW-1185">Reference proteome</keyword>
<dbReference type="PANTHER" id="PTHR22967">
    <property type="entry name" value="SERINE/THREONINE PROTEIN KINASE"/>
    <property type="match status" value="1"/>
</dbReference>
<dbReference type="PROSITE" id="PS50011">
    <property type="entry name" value="PROTEIN_KINASE_DOM"/>
    <property type="match status" value="1"/>
</dbReference>
<evidence type="ECO:0000259" key="16">
    <source>
        <dbReference type="PROSITE" id="PS50023"/>
    </source>
</evidence>
<dbReference type="WBParaSite" id="MBELARI_LOCUS19489">
    <property type="protein sequence ID" value="MBELARI_LOCUS19489"/>
    <property type="gene ID" value="MBELARI_LOCUS19489"/>
</dbReference>
<keyword evidence="6" id="KW-0547">Nucleotide-binding</keyword>
<dbReference type="Proteomes" id="UP000887575">
    <property type="component" value="Unassembled WGS sequence"/>
</dbReference>
<evidence type="ECO:0000259" key="15">
    <source>
        <dbReference type="PROSITE" id="PS50011"/>
    </source>
</evidence>
<feature type="compositionally biased region" description="Polar residues" evidence="14">
    <location>
        <begin position="1209"/>
        <end position="1233"/>
    </location>
</feature>
<accession>A0AAF3J6M4</accession>
<evidence type="ECO:0000313" key="17">
    <source>
        <dbReference type="Proteomes" id="UP000887575"/>
    </source>
</evidence>
<evidence type="ECO:0000256" key="8">
    <source>
        <dbReference type="ARBA" id="ARBA00022833"/>
    </source>
</evidence>
<dbReference type="SMART" id="SM00132">
    <property type="entry name" value="LIM"/>
    <property type="match status" value="5"/>
</dbReference>
<dbReference type="InterPro" id="IPR017942">
    <property type="entry name" value="Lipid-bd_serum_glycop_N"/>
</dbReference>
<feature type="compositionally biased region" description="Polar residues" evidence="14">
    <location>
        <begin position="11"/>
        <end position="27"/>
    </location>
</feature>
<organism evidence="17 18">
    <name type="scientific">Mesorhabditis belari</name>
    <dbReference type="NCBI Taxonomy" id="2138241"/>
    <lineage>
        <taxon>Eukaryota</taxon>
        <taxon>Metazoa</taxon>
        <taxon>Ecdysozoa</taxon>
        <taxon>Nematoda</taxon>
        <taxon>Chromadorea</taxon>
        <taxon>Rhabditida</taxon>
        <taxon>Rhabditina</taxon>
        <taxon>Rhabditomorpha</taxon>
        <taxon>Rhabditoidea</taxon>
        <taxon>Rhabditidae</taxon>
        <taxon>Mesorhabditinae</taxon>
        <taxon>Mesorhabditis</taxon>
    </lineage>
</organism>
<dbReference type="InterPro" id="IPR001781">
    <property type="entry name" value="Znf_LIM"/>
</dbReference>
<feature type="region of interest" description="Disordered" evidence="14">
    <location>
        <begin position="1716"/>
        <end position="1739"/>
    </location>
</feature>
<evidence type="ECO:0000256" key="2">
    <source>
        <dbReference type="ARBA" id="ARBA00012513"/>
    </source>
</evidence>
<feature type="region of interest" description="Disordered" evidence="14">
    <location>
        <begin position="1"/>
        <end position="27"/>
    </location>
</feature>
<dbReference type="GO" id="GO:0046872">
    <property type="term" value="F:metal ion binding"/>
    <property type="evidence" value="ECO:0007669"/>
    <property type="project" value="UniProtKB-KW"/>
</dbReference>
<dbReference type="SUPFAM" id="SSF55394">
    <property type="entry name" value="Bactericidal permeability-increasing protein, BPI"/>
    <property type="match status" value="2"/>
</dbReference>
<evidence type="ECO:0000256" key="6">
    <source>
        <dbReference type="ARBA" id="ARBA00022741"/>
    </source>
</evidence>
<keyword evidence="7" id="KW-0418">Kinase</keyword>
<evidence type="ECO:0000256" key="14">
    <source>
        <dbReference type="SAM" id="MobiDB-lite"/>
    </source>
</evidence>
<dbReference type="GO" id="GO:0005737">
    <property type="term" value="C:cytoplasm"/>
    <property type="evidence" value="ECO:0007669"/>
    <property type="project" value="TreeGrafter"/>
</dbReference>
<dbReference type="Pfam" id="PF02886">
    <property type="entry name" value="LBP_BPI_CETP_C"/>
    <property type="match status" value="1"/>
</dbReference>
<dbReference type="CDD" id="cd09334">
    <property type="entry name" value="LIM4_PINCH"/>
    <property type="match status" value="1"/>
</dbReference>
<dbReference type="PROSITE" id="PS50023">
    <property type="entry name" value="LIM_DOMAIN_2"/>
    <property type="match status" value="2"/>
</dbReference>
<proteinExistence type="inferred from homology"/>
<feature type="region of interest" description="Disordered" evidence="14">
    <location>
        <begin position="845"/>
        <end position="866"/>
    </location>
</feature>
<feature type="compositionally biased region" description="Polar residues" evidence="14">
    <location>
        <begin position="1776"/>
        <end position="1790"/>
    </location>
</feature>
<feature type="domain" description="Protein kinase" evidence="15">
    <location>
        <begin position="881"/>
        <end position="1154"/>
    </location>
</feature>
<dbReference type="Gene3D" id="2.10.110.10">
    <property type="entry name" value="Cysteine Rich Protein"/>
    <property type="match status" value="5"/>
</dbReference>
<dbReference type="SUPFAM" id="SSF56112">
    <property type="entry name" value="Protein kinase-like (PK-like)"/>
    <property type="match status" value="1"/>
</dbReference>
<dbReference type="Pfam" id="PF00412">
    <property type="entry name" value="LIM"/>
    <property type="match status" value="4"/>
</dbReference>
<feature type="region of interest" description="Disordered" evidence="14">
    <location>
        <begin position="1393"/>
        <end position="1545"/>
    </location>
</feature>
<evidence type="ECO:0000256" key="11">
    <source>
        <dbReference type="ARBA" id="ARBA00047899"/>
    </source>
</evidence>
<dbReference type="Gene3D" id="1.10.510.10">
    <property type="entry name" value="Transferase(Phosphotransferase) domain 1"/>
    <property type="match status" value="1"/>
</dbReference>
<dbReference type="GO" id="GO:0045747">
    <property type="term" value="P:positive regulation of Notch signaling pathway"/>
    <property type="evidence" value="ECO:0007669"/>
    <property type="project" value="TreeGrafter"/>
</dbReference>
<dbReference type="InterPro" id="IPR011009">
    <property type="entry name" value="Kinase-like_dom_sf"/>
</dbReference>
<keyword evidence="8 13" id="KW-0862">Zinc</keyword>
<evidence type="ECO:0000256" key="5">
    <source>
        <dbReference type="ARBA" id="ARBA00022723"/>
    </source>
</evidence>
<dbReference type="EC" id="2.7.11.1" evidence="2"/>
<feature type="compositionally biased region" description="Basic residues" evidence="14">
    <location>
        <begin position="1765"/>
        <end position="1775"/>
    </location>
</feature>
<evidence type="ECO:0000256" key="3">
    <source>
        <dbReference type="ARBA" id="ARBA00022527"/>
    </source>
</evidence>
<evidence type="ECO:0000256" key="1">
    <source>
        <dbReference type="ARBA" id="ARBA00005843"/>
    </source>
</evidence>
<evidence type="ECO:0000256" key="13">
    <source>
        <dbReference type="PROSITE-ProRule" id="PRU00125"/>
    </source>
</evidence>
<dbReference type="PROSITE" id="PS00108">
    <property type="entry name" value="PROTEIN_KINASE_ST"/>
    <property type="match status" value="1"/>
</dbReference>
<reference evidence="18" key="1">
    <citation type="submission" date="2024-02" db="UniProtKB">
        <authorList>
            <consortium name="WormBaseParasite"/>
        </authorList>
    </citation>
    <scope>IDENTIFICATION</scope>
</reference>
<feature type="compositionally biased region" description="Acidic residues" evidence="14">
    <location>
        <begin position="1534"/>
        <end position="1545"/>
    </location>
</feature>
<feature type="compositionally biased region" description="Basic and acidic residues" evidence="14">
    <location>
        <begin position="1575"/>
        <end position="1585"/>
    </location>
</feature>
<dbReference type="GO" id="GO:0004674">
    <property type="term" value="F:protein serine/threonine kinase activity"/>
    <property type="evidence" value="ECO:0007669"/>
    <property type="project" value="UniProtKB-KW"/>
</dbReference>
<dbReference type="PANTHER" id="PTHR22967:SF57">
    <property type="entry name" value="AUXILIN, ISOFORM A-RELATED"/>
    <property type="match status" value="1"/>
</dbReference>
<evidence type="ECO:0000313" key="18">
    <source>
        <dbReference type="WBParaSite" id="MBELARI_LOCUS19489"/>
    </source>
</evidence>
<dbReference type="GO" id="GO:2000369">
    <property type="term" value="P:regulation of clathrin-dependent endocytosis"/>
    <property type="evidence" value="ECO:0007669"/>
    <property type="project" value="TreeGrafter"/>
</dbReference>
<keyword evidence="9" id="KW-0067">ATP-binding</keyword>
<feature type="compositionally biased region" description="Basic and acidic residues" evidence="14">
    <location>
        <begin position="1196"/>
        <end position="1206"/>
    </location>
</feature>
<feature type="domain" description="LIM zinc-binding" evidence="16">
    <location>
        <begin position="35"/>
        <end position="96"/>
    </location>
</feature>
<feature type="compositionally biased region" description="Polar residues" evidence="14">
    <location>
        <begin position="1255"/>
        <end position="1269"/>
    </location>
</feature>
<comment type="catalytic activity">
    <reaction evidence="11">
        <text>L-threonyl-[protein] + ATP = O-phospho-L-threonyl-[protein] + ADP + H(+)</text>
        <dbReference type="Rhea" id="RHEA:46608"/>
        <dbReference type="Rhea" id="RHEA-COMP:11060"/>
        <dbReference type="Rhea" id="RHEA-COMP:11605"/>
        <dbReference type="ChEBI" id="CHEBI:15378"/>
        <dbReference type="ChEBI" id="CHEBI:30013"/>
        <dbReference type="ChEBI" id="CHEBI:30616"/>
        <dbReference type="ChEBI" id="CHEBI:61977"/>
        <dbReference type="ChEBI" id="CHEBI:456216"/>
        <dbReference type="EC" id="2.7.11.1"/>
    </reaction>
</comment>
<keyword evidence="5 13" id="KW-0479">Metal-binding</keyword>
<keyword evidence="3" id="KW-0723">Serine/threonine-protein kinase</keyword>
<feature type="region of interest" description="Disordered" evidence="14">
    <location>
        <begin position="1187"/>
        <end position="1284"/>
    </location>
</feature>
<dbReference type="InterPro" id="IPR001124">
    <property type="entry name" value="Lipid-bd_serum_glycop_C"/>
</dbReference>
<feature type="domain" description="LIM zinc-binding" evidence="16">
    <location>
        <begin position="216"/>
        <end position="278"/>
    </location>
</feature>
<dbReference type="SMART" id="SM00328">
    <property type="entry name" value="BPI1"/>
    <property type="match status" value="1"/>
</dbReference>
<name>A0AAF3J6M4_9BILA</name>
<dbReference type="Gene3D" id="3.15.20.10">
    <property type="entry name" value="Bactericidal permeability-increasing protein, domain 2"/>
    <property type="match status" value="1"/>
</dbReference>
<keyword evidence="10 13" id="KW-0440">LIM domain</keyword>
<feature type="compositionally biased region" description="Basic and acidic residues" evidence="14">
    <location>
        <begin position="855"/>
        <end position="866"/>
    </location>
</feature>
<evidence type="ECO:0000256" key="12">
    <source>
        <dbReference type="ARBA" id="ARBA00048679"/>
    </source>
</evidence>
<dbReference type="Pfam" id="PF01273">
    <property type="entry name" value="LBP_BPI_CETP"/>
    <property type="match status" value="1"/>
</dbReference>
<dbReference type="SMART" id="SM00329">
    <property type="entry name" value="BPI2"/>
    <property type="match status" value="1"/>
</dbReference>
<feature type="region of interest" description="Disordered" evidence="14">
    <location>
        <begin position="1566"/>
        <end position="1612"/>
    </location>
</feature>
<keyword evidence="4" id="KW-0808">Transferase</keyword>
<dbReference type="Gene3D" id="3.15.10.10">
    <property type="entry name" value="Bactericidal permeability-increasing protein, domain 1"/>
    <property type="match status" value="1"/>
</dbReference>
<dbReference type="Pfam" id="PF00069">
    <property type="entry name" value="Pkinase"/>
    <property type="match status" value="1"/>
</dbReference>
<dbReference type="GO" id="GO:0005524">
    <property type="term" value="F:ATP binding"/>
    <property type="evidence" value="ECO:0007669"/>
    <property type="project" value="UniProtKB-KW"/>
</dbReference>
<sequence length="1881" mass="210667">MPLIRPRNLDSFPSSPQSPTSIDSPLSRVSTVSGRECHQCHEEFRSGEPHFKVENTLWHLSCFKCAQCFEELEDKTYFHFEGRNYCQHDFEINYAPICKICTTYILEGHVIKAATGSYHAECFKCDECEGTLDDGMWIVDAQKLCHDCKELKRKQAHYICVKCRQSIDEDELLKVNNDFFHSYHFECTSCKRTLTPAARQDKNQLFCPRCYDLKCEICFDCKRAIDPQNERSVMAMGRHFHVEHFRCVKCNVAFYGKPYFVKNERPYCEEHYIENFGEKCFRCSKGLTGESIRIFEKGWCHGCYVCRGCNRCLNLTDKVLEEDMQPLCKKWNPGVRIRLTKKGINHLKTVAVKLFNEQIANIRGYSSQYPFSQSGITGFVNLQNVRVLQYRPPQFSVVNFLPPRYIVFGLENMDIQIAGSFDGTAPPFQLSGNLDGFIQGMTIAMTAEFIRTEPGLINVRVSNCSTIIQQSNFNIYPTGPTSGLIKAFEGQINDGIRKRIPNMFCRKLKNLVENNSPKIFARLSKTNLGESFKTPIVDDGGIMQKFISDFVDGLYIDNRNIADPIVTEDYFETQMKGEVRYENSDYSTPFYPKPMHTPESSERMLYFYGSDYLFNSLLYHAYQKNKLNIEMSVNNLPDRYKGLLRTSCTRRRTRDLNGGYCIGRLIPALAEAYPDTNASFVLLPHGLPDFQFNGDAGAITLSTRIITYVDDEGFERQVMVASADGQVDLQLSANGGRLSGDMKLNKLAIRLHRSNLADIDPETIEGLAPLAKNFVAPQIGQGMKRGIPFPIKDQLEFVSPSLRVDDGYIELGTDFILNESVLRKKVAEVFRHSMPLGGLFGGNASKAQPLSNTESPKDKKVKEGTEKDARGTILNLQSHTVVIDRKLAEGGFAIVYLVTDKKNRNFALKRQFINDDPRQVEACKRECQIISSLRGHKNIVEYVDHLLVRSKNGVHDYMLLTAYYKNSVLGLMNDRLTHGKGFTPAEVLSIFCDMCEAVARLHHSTTPVIHRDLKVENILVDERNRGAAPIYVLCDFGSATTRVLSTETHQLSQIQEEIERYTTLSYRAPEMIDFYSAKPIGAKVDIWALGVMLYKLCYFSLPFGDSAMAIQNCAFTFPHSPEYPLEIRATIKALLDAELDTRPNIYQTASLAFQAAKRQNPVHNIEKVQSPCLERCITDFMEGRKPTKQAMTPVKQQKEAEKKEEVEVPTSQLCPTAESSSVLSSGHLTTSVNPRLRPKPTNSIPRLPNMACASPQMTPRSARVASTSEPDIPPASVASATIPPPDVDLGPLSCPLMKADASFDGLDEIARRPRLAGKRQQDETTVTDSLHRRNQSDCSTVIKSAFKPYSQTAPNNKSVEGDEKQWNPFTAAPYGSTSEGMDDSSFGTYFDELPRNPNQEVSDLIEEMDGCSIDSRDPFGAAPFEAPSAAERRRMRSERERDDSVGSAGDLARLIQEDSSDMDEVRVASRRRFSYEHIDGVGDDASSDSRARTEEDSNTDDQKLDDDEEDGDATQTTEGADHSDEEGGSRPLLDEDELEMEHEDNDALWIEVSARKCTNPFLCSTPQFQQHTAHYRNDKTPEPPKRAQNASNGEPNERRDTLTFQKPSLPTVPPLEIFQAPATLPRQVTPLFAVPKVPAKPELMQKPTFTAAPPLPSNAPVVVQQTAPEPPKTATLVDLSEPKIVFKERTTKTIKSAPPIPQHGVSSSVIKKISADHTVNLKQEKENKSLSKSMEGTDSFASVHSIASSSVITTVPKGFGYSSPRVKKEKKKIAQRKNSSSSDESLQTDGSEAEMFASALSETKVKKSKHKLRGSHPSVVAVAPTDLKLTPMDVQKQLQKRGSSTKRDDSGAVNASFVNSSFQAEDIDSPPRVRNPVVQKS</sequence>
<comment type="catalytic activity">
    <reaction evidence="12">
        <text>L-seryl-[protein] + ATP = O-phospho-L-seryl-[protein] + ADP + H(+)</text>
        <dbReference type="Rhea" id="RHEA:17989"/>
        <dbReference type="Rhea" id="RHEA-COMP:9863"/>
        <dbReference type="Rhea" id="RHEA-COMP:11604"/>
        <dbReference type="ChEBI" id="CHEBI:15378"/>
        <dbReference type="ChEBI" id="CHEBI:29999"/>
        <dbReference type="ChEBI" id="CHEBI:30616"/>
        <dbReference type="ChEBI" id="CHEBI:83421"/>
        <dbReference type="ChEBI" id="CHEBI:456216"/>
        <dbReference type="EC" id="2.7.11.1"/>
    </reaction>
</comment>
<comment type="similarity">
    <text evidence="1">Belongs to the protein kinase superfamily. TKL Ser/Thr protein kinase family.</text>
</comment>
<dbReference type="SUPFAM" id="SSF57716">
    <property type="entry name" value="Glucocorticoid receptor-like (DNA-binding domain)"/>
    <property type="match status" value="3"/>
</dbReference>
<evidence type="ECO:0000256" key="4">
    <source>
        <dbReference type="ARBA" id="ARBA00022679"/>
    </source>
</evidence>
<feature type="region of interest" description="Disordered" evidence="14">
    <location>
        <begin position="1754"/>
        <end position="1881"/>
    </location>
</feature>
<dbReference type="InterPro" id="IPR000719">
    <property type="entry name" value="Prot_kinase_dom"/>
</dbReference>
<dbReference type="GO" id="GO:0035612">
    <property type="term" value="F:AP-2 adaptor complex binding"/>
    <property type="evidence" value="ECO:0007669"/>
    <property type="project" value="TreeGrafter"/>
</dbReference>
<evidence type="ECO:0000256" key="10">
    <source>
        <dbReference type="ARBA" id="ARBA00023038"/>
    </source>
</evidence>
<feature type="compositionally biased region" description="Polar residues" evidence="14">
    <location>
        <begin position="845"/>
        <end position="854"/>
    </location>
</feature>
<feature type="compositionally biased region" description="Basic and acidic residues" evidence="14">
    <location>
        <begin position="1519"/>
        <end position="1528"/>
    </location>
</feature>
<dbReference type="SMART" id="SM00220">
    <property type="entry name" value="S_TKc"/>
    <property type="match status" value="1"/>
</dbReference>
<feature type="compositionally biased region" description="Acidic residues" evidence="14">
    <location>
        <begin position="1496"/>
        <end position="1512"/>
    </location>
</feature>
<dbReference type="PROSITE" id="PS00478">
    <property type="entry name" value="LIM_DOMAIN_1"/>
    <property type="match status" value="2"/>
</dbReference>
<evidence type="ECO:0000256" key="9">
    <source>
        <dbReference type="ARBA" id="ARBA00022840"/>
    </source>
</evidence>
<dbReference type="GO" id="GO:0008289">
    <property type="term" value="F:lipid binding"/>
    <property type="evidence" value="ECO:0007669"/>
    <property type="project" value="InterPro"/>
</dbReference>